<dbReference type="InterPro" id="IPR031157">
    <property type="entry name" value="G_TR_CS"/>
</dbReference>
<dbReference type="SUPFAM" id="SSF52540">
    <property type="entry name" value="P-loop containing nucleoside triphosphate hydrolases"/>
    <property type="match status" value="1"/>
</dbReference>
<dbReference type="PRINTS" id="PR00315">
    <property type="entry name" value="ELONGATNFCT"/>
</dbReference>
<organism evidence="4 5">
    <name type="scientific">Symbiodinium microadriaticum</name>
    <name type="common">Dinoflagellate</name>
    <name type="synonym">Zooxanthella microadriatica</name>
    <dbReference type="NCBI Taxonomy" id="2951"/>
    <lineage>
        <taxon>Eukaryota</taxon>
        <taxon>Sar</taxon>
        <taxon>Alveolata</taxon>
        <taxon>Dinophyceae</taxon>
        <taxon>Suessiales</taxon>
        <taxon>Symbiodiniaceae</taxon>
        <taxon>Symbiodinium</taxon>
    </lineage>
</organism>
<dbReference type="PANTHER" id="PTHR23115">
    <property type="entry name" value="TRANSLATION FACTOR"/>
    <property type="match status" value="1"/>
</dbReference>
<dbReference type="Pfam" id="PF00009">
    <property type="entry name" value="GTP_EFTU"/>
    <property type="match status" value="1"/>
</dbReference>
<evidence type="ECO:0000256" key="2">
    <source>
        <dbReference type="ARBA" id="ARBA00023134"/>
    </source>
</evidence>
<dbReference type="GO" id="GO:0003924">
    <property type="term" value="F:GTPase activity"/>
    <property type="evidence" value="ECO:0007669"/>
    <property type="project" value="InterPro"/>
</dbReference>
<dbReference type="EMBL" id="LSRX01004945">
    <property type="protein sequence ID" value="OLP73695.1"/>
    <property type="molecule type" value="Genomic_DNA"/>
</dbReference>
<dbReference type="Proteomes" id="UP000186817">
    <property type="component" value="Unassembled WGS sequence"/>
</dbReference>
<evidence type="ECO:0000313" key="5">
    <source>
        <dbReference type="Proteomes" id="UP000186817"/>
    </source>
</evidence>
<dbReference type="InterPro" id="IPR050100">
    <property type="entry name" value="TRAFAC_GTPase_members"/>
</dbReference>
<protein>
    <submittedName>
        <fullName evidence="4">Elongation factor 1-alpha 2</fullName>
    </submittedName>
</protein>
<dbReference type="InterPro" id="IPR000795">
    <property type="entry name" value="T_Tr_GTP-bd_dom"/>
</dbReference>
<dbReference type="OMA" id="EMHHKSV"/>
<keyword evidence="1" id="KW-0547">Nucleotide-binding</keyword>
<proteinExistence type="predicted"/>
<evidence type="ECO:0000313" key="4">
    <source>
        <dbReference type="EMBL" id="OLP73695.1"/>
    </source>
</evidence>
<gene>
    <name evidence="4" type="primary">EFA2</name>
    <name evidence="4" type="ORF">AK812_SmicGene46981</name>
</gene>
<keyword evidence="4" id="KW-0251">Elongation factor</keyword>
<dbReference type="AlphaFoldDB" id="A0A1Q9BSM7"/>
<sequence length="82" mass="9234">MPANSEKQHLSIVICGHVDSGKSTTTGRLIFELGGLPERELEKLKQEAERLGKGSFAFAFFMDRQKEERERGVTISCTTKEF</sequence>
<reference evidence="4 5" key="1">
    <citation type="submission" date="2016-02" db="EMBL/GenBank/DDBJ databases">
        <title>Genome analysis of coral dinoflagellate symbionts highlights evolutionary adaptations to a symbiotic lifestyle.</title>
        <authorList>
            <person name="Aranda M."/>
            <person name="Li Y."/>
            <person name="Liew Y.J."/>
            <person name="Baumgarten S."/>
            <person name="Simakov O."/>
            <person name="Wilson M."/>
            <person name="Piel J."/>
            <person name="Ashoor H."/>
            <person name="Bougouffa S."/>
            <person name="Bajic V.B."/>
            <person name="Ryu T."/>
            <person name="Ravasi T."/>
            <person name="Bayer T."/>
            <person name="Micklem G."/>
            <person name="Kim H."/>
            <person name="Bhak J."/>
            <person name="Lajeunesse T.C."/>
            <person name="Voolstra C.R."/>
        </authorList>
    </citation>
    <scope>NUCLEOTIDE SEQUENCE [LARGE SCALE GENOMIC DNA]</scope>
    <source>
        <strain evidence="4 5">CCMP2467</strain>
    </source>
</reference>
<comment type="caution">
    <text evidence="4">The sequence shown here is derived from an EMBL/GenBank/DDBJ whole genome shotgun (WGS) entry which is preliminary data.</text>
</comment>
<evidence type="ECO:0000259" key="3">
    <source>
        <dbReference type="Pfam" id="PF00009"/>
    </source>
</evidence>
<dbReference type="Gene3D" id="3.40.50.300">
    <property type="entry name" value="P-loop containing nucleotide triphosphate hydrolases"/>
    <property type="match status" value="1"/>
</dbReference>
<feature type="domain" description="Tr-type G" evidence="3">
    <location>
        <begin position="7"/>
        <end position="80"/>
    </location>
</feature>
<keyword evidence="4" id="KW-0648">Protein biosynthesis</keyword>
<accession>A0A1Q9BSM7</accession>
<dbReference type="GO" id="GO:0005525">
    <property type="term" value="F:GTP binding"/>
    <property type="evidence" value="ECO:0007669"/>
    <property type="project" value="UniProtKB-KW"/>
</dbReference>
<dbReference type="OrthoDB" id="407705at2759"/>
<feature type="non-terminal residue" evidence="4">
    <location>
        <position position="82"/>
    </location>
</feature>
<dbReference type="PROSITE" id="PS00301">
    <property type="entry name" value="G_TR_1"/>
    <property type="match status" value="1"/>
</dbReference>
<name>A0A1Q9BSM7_SYMMI</name>
<evidence type="ECO:0000256" key="1">
    <source>
        <dbReference type="ARBA" id="ARBA00022741"/>
    </source>
</evidence>
<keyword evidence="2" id="KW-0342">GTP-binding</keyword>
<keyword evidence="5" id="KW-1185">Reference proteome</keyword>
<dbReference type="InterPro" id="IPR027417">
    <property type="entry name" value="P-loop_NTPase"/>
</dbReference>
<dbReference type="GO" id="GO:0003746">
    <property type="term" value="F:translation elongation factor activity"/>
    <property type="evidence" value="ECO:0007669"/>
    <property type="project" value="UniProtKB-KW"/>
</dbReference>